<evidence type="ECO:0000313" key="3">
    <source>
        <dbReference type="EMBL" id="MEC4266866.1"/>
    </source>
</evidence>
<feature type="chain" id="PRO_5047416575" evidence="1">
    <location>
        <begin position="21"/>
        <end position="454"/>
    </location>
</feature>
<feature type="signal peptide" evidence="1">
    <location>
        <begin position="1"/>
        <end position="20"/>
    </location>
</feature>
<dbReference type="InterPro" id="IPR010496">
    <property type="entry name" value="AL/BT2_dom"/>
</dbReference>
<dbReference type="Gene3D" id="2.60.120.560">
    <property type="entry name" value="Exo-inulinase, domain 1"/>
    <property type="match status" value="2"/>
</dbReference>
<organism evidence="3 4">
    <name type="scientific">Flagellimonas halotolerans</name>
    <dbReference type="NCBI Taxonomy" id="3112164"/>
    <lineage>
        <taxon>Bacteria</taxon>
        <taxon>Pseudomonadati</taxon>
        <taxon>Bacteroidota</taxon>
        <taxon>Flavobacteriia</taxon>
        <taxon>Flavobacteriales</taxon>
        <taxon>Flavobacteriaceae</taxon>
        <taxon>Flagellimonas</taxon>
    </lineage>
</organism>
<evidence type="ECO:0000259" key="2">
    <source>
        <dbReference type="Pfam" id="PF06439"/>
    </source>
</evidence>
<feature type="domain" description="3-keto-alpha-glucoside-1,2-lyase/3-keto-2-hydroxy-glucal hydratase" evidence="2">
    <location>
        <begin position="27"/>
        <end position="210"/>
    </location>
</feature>
<protein>
    <submittedName>
        <fullName evidence="3">DUF1080 domain-containing protein</fullName>
    </submittedName>
</protein>
<comment type="caution">
    <text evidence="3">The sequence shown here is derived from an EMBL/GenBank/DDBJ whole genome shotgun (WGS) entry which is preliminary data.</text>
</comment>
<feature type="domain" description="3-keto-alpha-glucoside-1,2-lyase/3-keto-2-hydroxy-glucal hydratase" evidence="2">
    <location>
        <begin position="241"/>
        <end position="449"/>
    </location>
</feature>
<name>A0ABU6IV66_9FLAO</name>
<accession>A0ABU6IV66</accession>
<dbReference type="EMBL" id="JAYMGW010000022">
    <property type="protein sequence ID" value="MEC4266866.1"/>
    <property type="molecule type" value="Genomic_DNA"/>
</dbReference>
<keyword evidence="1" id="KW-0732">Signal</keyword>
<dbReference type="Proteomes" id="UP001355298">
    <property type="component" value="Unassembled WGS sequence"/>
</dbReference>
<dbReference type="RefSeq" id="WP_326280208.1">
    <property type="nucleotide sequence ID" value="NZ_JAYKYV010000022.1"/>
</dbReference>
<sequence>MNKLKFGTLALLLCWGCAKAPQDDAPWVDLFDGTLNGWTQKGGEANYTVKDDMIVGSTVHDTPNSFLTTDGMYDDFILELEYKVDPTMNSGVQIRSNSFPYYQNGRVHGYQIEIDPSDRAWSAGIYDEGRRGWLVSLEDNPAAQKAFKQNDWNHYRIEAIGDTIQTWINGIPAAHLIDDKTASGFIALQVHSIGKDQKEGTEIAWKNIKILTDSLSKYSKEMPLEPVTTKNQLTVDEEKNGWELLWDGKTTLGWRGARLDDFPEKGWEIKDGVLTVLSSGGEESAAGGDIVTTELYGDFELKVDFKLTEGANSGIKYYVDTDLNKGPGSSIGLEYQILDDERHPDAKLGNHEGSRTVASLYDLIQADANKPINPIGEWNTARIVSKDDHVEHWLNGTKVLEYERKSEAYRKLVSESKYVKWPNFGEVDRGHILLQDHGDRVSFKNIKIKPIKKP</sequence>
<reference evidence="3 4" key="1">
    <citation type="submission" date="2024-01" db="EMBL/GenBank/DDBJ databases">
        <title>The strains designed SYSU M86414 and SYSU M84420 isolated from the marine sediment in San Sha City (Hainan Province, China).</title>
        <authorList>
            <person name="Guo D."/>
        </authorList>
    </citation>
    <scope>NUCLEOTIDE SEQUENCE [LARGE SCALE GENOMIC DNA]</scope>
    <source>
        <strain evidence="3 4">SYSU M84420</strain>
    </source>
</reference>
<evidence type="ECO:0000256" key="1">
    <source>
        <dbReference type="SAM" id="SignalP"/>
    </source>
</evidence>
<gene>
    <name evidence="3" type="ORF">VOP03_16035</name>
</gene>
<evidence type="ECO:0000313" key="4">
    <source>
        <dbReference type="Proteomes" id="UP001355298"/>
    </source>
</evidence>
<keyword evidence="4" id="KW-1185">Reference proteome</keyword>
<dbReference type="Pfam" id="PF06439">
    <property type="entry name" value="3keto-disac_hyd"/>
    <property type="match status" value="2"/>
</dbReference>
<proteinExistence type="predicted"/>